<dbReference type="AlphaFoldDB" id="S9TRZ3"/>
<evidence type="ECO:0000313" key="1">
    <source>
        <dbReference type="EMBL" id="EPY01325.1"/>
    </source>
</evidence>
<gene>
    <name evidence="1" type="ORF">K678_11398</name>
</gene>
<sequence>MHRMAKLAVLGALPLILSACSDRLVRSVVVHDGHVEQQTITVRSGVPFTLTASAIDSPSVSVLAPEIGLAPIAVPNTQAPPPKPGQSLSSADIDKVRLELGPVAPGNYRITVVTGDTVHSVPLVAE</sequence>
<proteinExistence type="predicted"/>
<dbReference type="STRING" id="1316936.K678_11398"/>
<name>S9TRZ3_MAGFU</name>
<evidence type="ECO:0000313" key="2">
    <source>
        <dbReference type="Proteomes" id="UP000015350"/>
    </source>
</evidence>
<evidence type="ECO:0008006" key="3">
    <source>
        <dbReference type="Google" id="ProtNLM"/>
    </source>
</evidence>
<dbReference type="EMBL" id="AQPH01000043">
    <property type="protein sequence ID" value="EPY01325.1"/>
    <property type="molecule type" value="Genomic_DNA"/>
</dbReference>
<organism evidence="1 2">
    <name type="scientific">Magnetospirillum fulvum MGU-K5</name>
    <dbReference type="NCBI Taxonomy" id="1316936"/>
    <lineage>
        <taxon>Bacteria</taxon>
        <taxon>Pseudomonadati</taxon>
        <taxon>Pseudomonadota</taxon>
        <taxon>Alphaproteobacteria</taxon>
        <taxon>Rhodospirillales</taxon>
        <taxon>Rhodospirillaceae</taxon>
        <taxon>Magnetospirillum</taxon>
    </lineage>
</organism>
<protein>
    <recommendedName>
        <fullName evidence="3">Lipoprotein</fullName>
    </recommendedName>
</protein>
<accession>S9TRZ3</accession>
<comment type="caution">
    <text evidence="1">The sequence shown here is derived from an EMBL/GenBank/DDBJ whole genome shotgun (WGS) entry which is preliminary data.</text>
</comment>
<dbReference type="PROSITE" id="PS51257">
    <property type="entry name" value="PROKAR_LIPOPROTEIN"/>
    <property type="match status" value="1"/>
</dbReference>
<reference evidence="1 2" key="1">
    <citation type="submission" date="2013-04" db="EMBL/GenBank/DDBJ databases">
        <authorList>
            <person name="Kuznetsov B."/>
            <person name="Ivanovsky R."/>
        </authorList>
    </citation>
    <scope>NUCLEOTIDE SEQUENCE [LARGE SCALE GENOMIC DNA]</scope>
    <source>
        <strain evidence="1 2">MGU-K5</strain>
    </source>
</reference>
<dbReference type="Proteomes" id="UP000015350">
    <property type="component" value="Unassembled WGS sequence"/>
</dbReference>